<keyword evidence="3" id="KW-1185">Reference proteome</keyword>
<comment type="caution">
    <text evidence="2">The sequence shown here is derived from an EMBL/GenBank/DDBJ whole genome shotgun (WGS) entry which is preliminary data.</text>
</comment>
<dbReference type="Proteomes" id="UP000014480">
    <property type="component" value="Unassembled WGS sequence"/>
</dbReference>
<sequence length="85" mass="9218">MKHTTSLVFFLTAAATAGSIRRDGIVYQPLNELRYCDYGSAGDHGCEADGQNTYCCIMELNTTNTTGDTQCKAKDAIRNGILFCA</sequence>
<accession>A0A484FPA5</accession>
<protein>
    <submittedName>
        <fullName evidence="2">Uncharacterized protein</fullName>
    </submittedName>
</protein>
<feature type="chain" id="PRO_5019824550" evidence="1">
    <location>
        <begin position="18"/>
        <end position="85"/>
    </location>
</feature>
<reference evidence="3" key="1">
    <citation type="journal article" date="2013" name="New Phytol.">
        <title>Comparative genomic and transcriptomic analyses reveal the hemibiotrophic stage shift of Colletotrichum fungi.</title>
        <authorList>
            <person name="Gan P."/>
            <person name="Ikeda K."/>
            <person name="Irieda H."/>
            <person name="Narusaka M."/>
            <person name="O'Connell R.J."/>
            <person name="Narusaka Y."/>
            <person name="Takano Y."/>
            <person name="Kubo Y."/>
            <person name="Shirasu K."/>
        </authorList>
    </citation>
    <scope>NUCLEOTIDE SEQUENCE [LARGE SCALE GENOMIC DNA]</scope>
    <source>
        <strain evidence="3">104-T / ATCC 96160 / CBS 514.97 / LARS 414 / MAFF 240422</strain>
    </source>
</reference>
<feature type="signal peptide" evidence="1">
    <location>
        <begin position="1"/>
        <end position="17"/>
    </location>
</feature>
<evidence type="ECO:0000313" key="3">
    <source>
        <dbReference type="Proteomes" id="UP000014480"/>
    </source>
</evidence>
<reference evidence="3" key="2">
    <citation type="journal article" date="2019" name="Mol. Plant Microbe Interact.">
        <title>Genome sequence resources for four phytopathogenic fungi from the Colletotrichum orbiculare species complex.</title>
        <authorList>
            <person name="Gan P."/>
            <person name="Tsushima A."/>
            <person name="Narusaka M."/>
            <person name="Narusaka Y."/>
            <person name="Takano Y."/>
            <person name="Kubo Y."/>
            <person name="Shirasu K."/>
        </authorList>
    </citation>
    <scope>GENOME REANNOTATION</scope>
    <source>
        <strain evidence="3">104-T / ATCC 96160 / CBS 514.97 / LARS 414 / MAFF 240422</strain>
    </source>
</reference>
<name>A0A484FPA5_COLOR</name>
<evidence type="ECO:0000256" key="1">
    <source>
        <dbReference type="SAM" id="SignalP"/>
    </source>
</evidence>
<organism evidence="2 3">
    <name type="scientific">Colletotrichum orbiculare (strain 104-T / ATCC 96160 / CBS 514.97 / LARS 414 / MAFF 240422)</name>
    <name type="common">Cucumber anthracnose fungus</name>
    <name type="synonym">Colletotrichum lagenarium</name>
    <dbReference type="NCBI Taxonomy" id="1213857"/>
    <lineage>
        <taxon>Eukaryota</taxon>
        <taxon>Fungi</taxon>
        <taxon>Dikarya</taxon>
        <taxon>Ascomycota</taxon>
        <taxon>Pezizomycotina</taxon>
        <taxon>Sordariomycetes</taxon>
        <taxon>Hypocreomycetidae</taxon>
        <taxon>Glomerellales</taxon>
        <taxon>Glomerellaceae</taxon>
        <taxon>Colletotrichum</taxon>
        <taxon>Colletotrichum orbiculare species complex</taxon>
    </lineage>
</organism>
<evidence type="ECO:0000313" key="2">
    <source>
        <dbReference type="EMBL" id="TDZ19783.1"/>
    </source>
</evidence>
<gene>
    <name evidence="2" type="ORF">Cob_v006891</name>
</gene>
<keyword evidence="1" id="KW-0732">Signal</keyword>
<proteinExistence type="predicted"/>
<dbReference type="OrthoDB" id="4953439at2759"/>
<dbReference type="AlphaFoldDB" id="A0A484FPA5"/>
<dbReference type="EMBL" id="AMCV02000018">
    <property type="protein sequence ID" value="TDZ19783.1"/>
    <property type="molecule type" value="Genomic_DNA"/>
</dbReference>